<dbReference type="Proteomes" id="UP000260351">
    <property type="component" value="Unassembled WGS sequence"/>
</dbReference>
<gene>
    <name evidence="4" type="ORF">DZC52_10480</name>
</gene>
<dbReference type="EMBL" id="QUZK01000041">
    <property type="protein sequence ID" value="RFF29861.1"/>
    <property type="molecule type" value="Genomic_DNA"/>
</dbReference>
<dbReference type="InterPro" id="IPR000073">
    <property type="entry name" value="AB_hydrolase_1"/>
</dbReference>
<dbReference type="Pfam" id="PF00561">
    <property type="entry name" value="Abhydrolase_1"/>
    <property type="match status" value="1"/>
</dbReference>
<organism evidence="4 5">
    <name type="scientific">Wenzhouxiangella sediminis</name>
    <dbReference type="NCBI Taxonomy" id="1792836"/>
    <lineage>
        <taxon>Bacteria</taxon>
        <taxon>Pseudomonadati</taxon>
        <taxon>Pseudomonadota</taxon>
        <taxon>Gammaproteobacteria</taxon>
        <taxon>Chromatiales</taxon>
        <taxon>Wenzhouxiangellaceae</taxon>
        <taxon>Wenzhouxiangella</taxon>
    </lineage>
</organism>
<comment type="similarity">
    <text evidence="1">Belongs to the AB hydrolase superfamily.</text>
</comment>
<dbReference type="SUPFAM" id="SSF53474">
    <property type="entry name" value="alpha/beta-Hydrolases"/>
    <property type="match status" value="1"/>
</dbReference>
<keyword evidence="5" id="KW-1185">Reference proteome</keyword>
<dbReference type="InterPro" id="IPR029058">
    <property type="entry name" value="AB_hydrolase_fold"/>
</dbReference>
<name>A0A3E1K799_9GAMM</name>
<evidence type="ECO:0000313" key="4">
    <source>
        <dbReference type="EMBL" id="RFF29861.1"/>
    </source>
</evidence>
<evidence type="ECO:0000256" key="2">
    <source>
        <dbReference type="ARBA" id="ARBA00022801"/>
    </source>
</evidence>
<dbReference type="InterPro" id="IPR050266">
    <property type="entry name" value="AB_hydrolase_sf"/>
</dbReference>
<keyword evidence="2 4" id="KW-0378">Hydrolase</keyword>
<evidence type="ECO:0000259" key="3">
    <source>
        <dbReference type="Pfam" id="PF00561"/>
    </source>
</evidence>
<accession>A0A3E1K799</accession>
<evidence type="ECO:0000256" key="1">
    <source>
        <dbReference type="ARBA" id="ARBA00008645"/>
    </source>
</evidence>
<reference evidence="4 5" key="1">
    <citation type="submission" date="2018-08" db="EMBL/GenBank/DDBJ databases">
        <title>Wenzhouxiangella salilacus sp. nov., a novel bacterium isolated from a saline lake in Xinjiang Province, China.</title>
        <authorList>
            <person name="Han S."/>
        </authorList>
    </citation>
    <scope>NUCLEOTIDE SEQUENCE [LARGE SCALE GENOMIC DNA]</scope>
    <source>
        <strain evidence="4 5">XDB06</strain>
    </source>
</reference>
<dbReference type="RefSeq" id="WP_116651095.1">
    <property type="nucleotide sequence ID" value="NZ_QUZK01000041.1"/>
</dbReference>
<sequence>METVELLDGRVAGLRQRAGEIPVLALHGWLDNANSFLPLAEHLEGLDLVAIDFPGHGRSAPRPEGARYHFDDYAFDVLAVLDALGWERANLLGHSLGGAVSTLVAAAAPQRVRSMALIEGLGPLSAPADRTAEGWRKAVARSKPRERRVHARREDAIAARRQGSDLTEASTRLLAERGLVEVEGGWQWGHDLRLTWPTAHRYTEPQVIDLIAGIECPVLNIHSEAGTGLMDSRMFGLRLAALRHRRETVSCPGGHHLHMVHPDRIAPSILEHFNEPA</sequence>
<dbReference type="OrthoDB" id="149912at2"/>
<dbReference type="PANTHER" id="PTHR43798:SF14">
    <property type="entry name" value="SERINE HYDROLASE-LIKE PROTEIN DDB_G0286239"/>
    <property type="match status" value="1"/>
</dbReference>
<dbReference type="PRINTS" id="PR00111">
    <property type="entry name" value="ABHYDROLASE"/>
</dbReference>
<dbReference type="GO" id="GO:0016787">
    <property type="term" value="F:hydrolase activity"/>
    <property type="evidence" value="ECO:0007669"/>
    <property type="project" value="UniProtKB-KW"/>
</dbReference>
<proteinExistence type="inferred from homology"/>
<evidence type="ECO:0000313" key="5">
    <source>
        <dbReference type="Proteomes" id="UP000260351"/>
    </source>
</evidence>
<dbReference type="Gene3D" id="3.40.50.1820">
    <property type="entry name" value="alpha/beta hydrolase"/>
    <property type="match status" value="1"/>
</dbReference>
<dbReference type="PANTHER" id="PTHR43798">
    <property type="entry name" value="MONOACYLGLYCEROL LIPASE"/>
    <property type="match status" value="1"/>
</dbReference>
<comment type="caution">
    <text evidence="4">The sequence shown here is derived from an EMBL/GenBank/DDBJ whole genome shotgun (WGS) entry which is preliminary data.</text>
</comment>
<feature type="domain" description="AB hydrolase-1" evidence="3">
    <location>
        <begin position="22"/>
        <end position="262"/>
    </location>
</feature>
<dbReference type="AlphaFoldDB" id="A0A3E1K799"/>
<dbReference type="GO" id="GO:0016020">
    <property type="term" value="C:membrane"/>
    <property type="evidence" value="ECO:0007669"/>
    <property type="project" value="TreeGrafter"/>
</dbReference>
<protein>
    <submittedName>
        <fullName evidence="4">Alpha/beta hydrolase</fullName>
    </submittedName>
</protein>